<accession>A0ABW0ZH60</accession>
<evidence type="ECO:0000256" key="1">
    <source>
        <dbReference type="ARBA" id="ARBA00008987"/>
    </source>
</evidence>
<keyword evidence="10" id="KW-1185">Reference proteome</keyword>
<reference evidence="10" key="1">
    <citation type="journal article" date="2019" name="Int. J. Syst. Evol. Microbiol.">
        <title>The Global Catalogue of Microorganisms (GCM) 10K type strain sequencing project: providing services to taxonomists for standard genome sequencing and annotation.</title>
        <authorList>
            <consortium name="The Broad Institute Genomics Platform"/>
            <consortium name="The Broad Institute Genome Sequencing Center for Infectious Disease"/>
            <person name="Wu L."/>
            <person name="Ma J."/>
        </authorList>
    </citation>
    <scope>NUCLEOTIDE SEQUENCE [LARGE SCALE GENOMIC DNA]</scope>
    <source>
        <strain evidence="10">YIM 94188</strain>
    </source>
</reference>
<evidence type="ECO:0000313" key="10">
    <source>
        <dbReference type="Proteomes" id="UP001596072"/>
    </source>
</evidence>
<dbReference type="PRINTS" id="PR00421">
    <property type="entry name" value="THIOREDOXIN"/>
</dbReference>
<dbReference type="PROSITE" id="PS51352">
    <property type="entry name" value="THIOREDOXIN_2"/>
    <property type="match status" value="1"/>
</dbReference>
<evidence type="ECO:0000256" key="7">
    <source>
        <dbReference type="PIRNR" id="PIRNR000077"/>
    </source>
</evidence>
<comment type="similarity">
    <text evidence="1 7">Belongs to the thioredoxin family.</text>
</comment>
<dbReference type="EMBL" id="JBHSNS010000008">
    <property type="protein sequence ID" value="MFC5730326.1"/>
    <property type="molecule type" value="Genomic_DNA"/>
</dbReference>
<dbReference type="Pfam" id="PF00085">
    <property type="entry name" value="Thioredoxin"/>
    <property type="match status" value="1"/>
</dbReference>
<dbReference type="InterPro" id="IPR005746">
    <property type="entry name" value="Thioredoxin"/>
</dbReference>
<keyword evidence="5" id="KW-0676">Redox-active center</keyword>
<evidence type="ECO:0000259" key="8">
    <source>
        <dbReference type="PROSITE" id="PS51352"/>
    </source>
</evidence>
<proteinExistence type="inferred from homology"/>
<dbReference type="SUPFAM" id="SSF52833">
    <property type="entry name" value="Thioredoxin-like"/>
    <property type="match status" value="1"/>
</dbReference>
<dbReference type="PIRSF" id="PIRSF000077">
    <property type="entry name" value="Thioredoxin"/>
    <property type="match status" value="1"/>
</dbReference>
<protein>
    <recommendedName>
        <fullName evidence="6 7">Thioredoxin</fullName>
    </recommendedName>
</protein>
<dbReference type="RefSeq" id="WP_136432999.1">
    <property type="nucleotide sequence ID" value="NZ_JBHSNS010000008.1"/>
</dbReference>
<dbReference type="PANTHER" id="PTHR45663:SF40">
    <property type="entry name" value="THIOREDOXIN 2"/>
    <property type="match status" value="1"/>
</dbReference>
<dbReference type="NCBIfam" id="TIGR01068">
    <property type="entry name" value="thioredoxin"/>
    <property type="match status" value="1"/>
</dbReference>
<dbReference type="InterPro" id="IPR013766">
    <property type="entry name" value="Thioredoxin_domain"/>
</dbReference>
<organism evidence="9 10">
    <name type="scientific">Nocardioides vastitatis</name>
    <dbReference type="NCBI Taxonomy" id="2568655"/>
    <lineage>
        <taxon>Bacteria</taxon>
        <taxon>Bacillati</taxon>
        <taxon>Actinomycetota</taxon>
        <taxon>Actinomycetes</taxon>
        <taxon>Propionibacteriales</taxon>
        <taxon>Nocardioidaceae</taxon>
        <taxon>Nocardioides</taxon>
    </lineage>
</organism>
<keyword evidence="2" id="KW-0813">Transport</keyword>
<sequence>MATIDLTAGNFEQTVLDNQIVFVDFWASWCGPCRSFAPIYEAAAEQHDDLVFGSVNTEEQQQLAAAARVTSIPTLMAFKKGALVFSQAGALPKPALEQVIAAVRDFDVDAALQDTDADDE</sequence>
<evidence type="ECO:0000256" key="6">
    <source>
        <dbReference type="NCBIfam" id="TIGR01068"/>
    </source>
</evidence>
<feature type="domain" description="Thioredoxin" evidence="8">
    <location>
        <begin position="2"/>
        <end position="105"/>
    </location>
</feature>
<dbReference type="InterPro" id="IPR036249">
    <property type="entry name" value="Thioredoxin-like_sf"/>
</dbReference>
<evidence type="ECO:0000256" key="4">
    <source>
        <dbReference type="ARBA" id="ARBA00023157"/>
    </source>
</evidence>
<evidence type="ECO:0000256" key="3">
    <source>
        <dbReference type="ARBA" id="ARBA00022982"/>
    </source>
</evidence>
<evidence type="ECO:0000256" key="5">
    <source>
        <dbReference type="ARBA" id="ARBA00023284"/>
    </source>
</evidence>
<dbReference type="Proteomes" id="UP001596072">
    <property type="component" value="Unassembled WGS sequence"/>
</dbReference>
<gene>
    <name evidence="9" type="primary">trxA</name>
    <name evidence="9" type="ORF">ACFPQB_15490</name>
</gene>
<name>A0ABW0ZH60_9ACTN</name>
<dbReference type="PROSITE" id="PS00194">
    <property type="entry name" value="THIOREDOXIN_1"/>
    <property type="match status" value="1"/>
</dbReference>
<dbReference type="InterPro" id="IPR017937">
    <property type="entry name" value="Thioredoxin_CS"/>
</dbReference>
<evidence type="ECO:0000313" key="9">
    <source>
        <dbReference type="EMBL" id="MFC5730326.1"/>
    </source>
</evidence>
<evidence type="ECO:0000256" key="2">
    <source>
        <dbReference type="ARBA" id="ARBA00022448"/>
    </source>
</evidence>
<dbReference type="Gene3D" id="3.40.30.10">
    <property type="entry name" value="Glutaredoxin"/>
    <property type="match status" value="1"/>
</dbReference>
<keyword evidence="4" id="KW-1015">Disulfide bond</keyword>
<comment type="caution">
    <text evidence="9">The sequence shown here is derived from an EMBL/GenBank/DDBJ whole genome shotgun (WGS) entry which is preliminary data.</text>
</comment>
<dbReference type="CDD" id="cd02947">
    <property type="entry name" value="TRX_family"/>
    <property type="match status" value="1"/>
</dbReference>
<keyword evidence="3" id="KW-0249">Electron transport</keyword>
<dbReference type="PANTHER" id="PTHR45663">
    <property type="entry name" value="GEO12009P1"/>
    <property type="match status" value="1"/>
</dbReference>